<feature type="compositionally biased region" description="Low complexity" evidence="1">
    <location>
        <begin position="640"/>
        <end position="670"/>
    </location>
</feature>
<dbReference type="GO" id="GO:0003729">
    <property type="term" value="F:mRNA binding"/>
    <property type="evidence" value="ECO:0007669"/>
    <property type="project" value="TreeGrafter"/>
</dbReference>
<feature type="compositionally biased region" description="Polar residues" evidence="1">
    <location>
        <begin position="353"/>
        <end position="363"/>
    </location>
</feature>
<dbReference type="Proteomes" id="UP001153069">
    <property type="component" value="Unassembled WGS sequence"/>
</dbReference>
<comment type="caution">
    <text evidence="3">The sequence shown here is derived from an EMBL/GenBank/DDBJ whole genome shotgun (WGS) entry which is preliminary data.</text>
</comment>
<feature type="region of interest" description="Disordered" evidence="1">
    <location>
        <begin position="808"/>
        <end position="903"/>
    </location>
</feature>
<dbReference type="OrthoDB" id="2275718at2759"/>
<feature type="compositionally biased region" description="Polar residues" evidence="1">
    <location>
        <begin position="53"/>
        <end position="65"/>
    </location>
</feature>
<keyword evidence="4" id="KW-1185">Reference proteome</keyword>
<feature type="domain" description="LsmAD" evidence="2">
    <location>
        <begin position="281"/>
        <end position="350"/>
    </location>
</feature>
<dbReference type="InterPro" id="IPR045117">
    <property type="entry name" value="ATXN2-like"/>
</dbReference>
<evidence type="ECO:0000256" key="1">
    <source>
        <dbReference type="SAM" id="MobiDB-lite"/>
    </source>
</evidence>
<feature type="region of interest" description="Disordered" evidence="1">
    <location>
        <begin position="350"/>
        <end position="555"/>
    </location>
</feature>
<evidence type="ECO:0000313" key="3">
    <source>
        <dbReference type="EMBL" id="CAB9515436.1"/>
    </source>
</evidence>
<evidence type="ECO:0000313" key="4">
    <source>
        <dbReference type="Proteomes" id="UP001153069"/>
    </source>
</evidence>
<dbReference type="Pfam" id="PF06741">
    <property type="entry name" value="LsmAD"/>
    <property type="match status" value="1"/>
</dbReference>
<feature type="compositionally biased region" description="Basic and acidic residues" evidence="1">
    <location>
        <begin position="539"/>
        <end position="552"/>
    </location>
</feature>
<feature type="compositionally biased region" description="Basic and acidic residues" evidence="1">
    <location>
        <begin position="368"/>
        <end position="380"/>
    </location>
</feature>
<feature type="region of interest" description="Disordered" evidence="1">
    <location>
        <begin position="632"/>
        <end position="746"/>
    </location>
</feature>
<feature type="compositionally biased region" description="Gly residues" evidence="1">
    <location>
        <begin position="816"/>
        <end position="829"/>
    </location>
</feature>
<feature type="compositionally biased region" description="Polar residues" evidence="1">
    <location>
        <begin position="9"/>
        <end position="21"/>
    </location>
</feature>
<dbReference type="InterPro" id="IPR025852">
    <property type="entry name" value="SM_dom_ATX"/>
</dbReference>
<dbReference type="Pfam" id="PF14438">
    <property type="entry name" value="SM-ATX"/>
    <property type="match status" value="1"/>
</dbReference>
<dbReference type="PANTHER" id="PTHR12854">
    <property type="entry name" value="ATAXIN 2-RELATED"/>
    <property type="match status" value="1"/>
</dbReference>
<feature type="region of interest" description="Disordered" evidence="1">
    <location>
        <begin position="1"/>
        <end position="65"/>
    </location>
</feature>
<organism evidence="3 4">
    <name type="scientific">Seminavis robusta</name>
    <dbReference type="NCBI Taxonomy" id="568900"/>
    <lineage>
        <taxon>Eukaryota</taxon>
        <taxon>Sar</taxon>
        <taxon>Stramenopiles</taxon>
        <taxon>Ochrophyta</taxon>
        <taxon>Bacillariophyta</taxon>
        <taxon>Bacillariophyceae</taxon>
        <taxon>Bacillariophycidae</taxon>
        <taxon>Naviculales</taxon>
        <taxon>Naviculaceae</taxon>
        <taxon>Seminavis</taxon>
    </lineage>
</organism>
<gene>
    <name evidence="3" type="ORF">SEMRO_715_G191800.1</name>
</gene>
<feature type="compositionally biased region" description="Polar residues" evidence="1">
    <location>
        <begin position="857"/>
        <end position="868"/>
    </location>
</feature>
<dbReference type="InterPro" id="IPR009604">
    <property type="entry name" value="LsmAD_domain"/>
</dbReference>
<evidence type="ECO:0000259" key="2">
    <source>
        <dbReference type="SMART" id="SM01272"/>
    </source>
</evidence>
<feature type="region of interest" description="Disordered" evidence="1">
    <location>
        <begin position="172"/>
        <end position="206"/>
    </location>
</feature>
<dbReference type="SMART" id="SM01272">
    <property type="entry name" value="LsmAD"/>
    <property type="match status" value="1"/>
</dbReference>
<reference evidence="3" key="1">
    <citation type="submission" date="2020-06" db="EMBL/GenBank/DDBJ databases">
        <authorList>
            <consortium name="Plant Systems Biology data submission"/>
        </authorList>
    </citation>
    <scope>NUCLEOTIDE SEQUENCE</scope>
    <source>
        <strain evidence="3">D6</strain>
    </source>
</reference>
<feature type="compositionally biased region" description="Basic residues" evidence="1">
    <location>
        <begin position="830"/>
        <end position="839"/>
    </location>
</feature>
<name>A0A9N8E681_9STRA</name>
<sequence length="903" mass="93928">MSRKGQRIGSDNKSTMASNGRASAPPANAWSQPLRPKPNAAQGPPPGMGGKSRSPNSSSLTGNGNSASYGVQNALRERFIGLTLNMVGQKVTVTQTNGAVFEGIFHTFTPFNSLPMETRNKFVIKACRVVKPPTDTSAAADEPQVADQSTVIISLDKVACVQAKSMRIDSLAPTASNSNGASKQPKGPADPFRTDGEISAGKGGRNRDLVAAGSAWTTASGTTGGNSRADALIGALEGGSKDKGPRGRKPFNATAATGSAGGGLAGSIGGWDQFEANEKLFNVNATFDENLYTTELDKTQIDNRKIAEAERLAREIENTTSSNMHVAEERGHVVQVDFDEEDRYSGVLKESAVTATPQPSASSGKPKAPLDAKGKADDNNKPSAPAPPKKMMNYAAAAAKADTNKTAGPPGFTSKAKQTKPPAAPAPAPAPEEKPQQQPTPPSPEPTAADKESANGAAPSEPEPQPEPKKTPAPEPVKDDKPEPPPVEADKPKPTVVEEKEETPPAKPVEEKETPAPDVVEKEAVDETAAVAETNPPKPTEDNAEKPAEKRSSKLNANAKVFSLNAAAKSFTPGAPSPAPAAPDGQFVDPNAPMHVGQVPGHMPGHHYMHAGPMGHQPGMMPMMNPQFPGVRYPGYGMDQQHMPQMQPQPQHIAANPAQGSSAPSPGPTSGEEEGGQAASQPDGDAAATQQSSAPPPQQQQQQQPGQPQQPQQVPVPPYGVPPHGAYYTGMAMPPRPGAPHPGFHHPQYVGGPQQIPVGPGGAPYRHIYPMQPGGMAPNVQVRGPGGPYYGGPVAPMPYPHGGYVGHNIMDDDQGFRGGRGGGRGGQGRGRGRGRRSGRGGRGYNSYHQQHGGGRHSGNNNQNSQNMPAENWTPGDGGGAGAPQQDPSMDQGGKSGDKSSAKQ</sequence>
<feature type="compositionally biased region" description="Low complexity" evidence="1">
    <location>
        <begin position="699"/>
        <end position="713"/>
    </location>
</feature>
<dbReference type="PANTHER" id="PTHR12854:SF7">
    <property type="entry name" value="ATAXIN-2 HOMOLOG"/>
    <property type="match status" value="1"/>
</dbReference>
<protein>
    <submittedName>
        <fullName evidence="3">Binding protein</fullName>
    </submittedName>
</protein>
<feature type="region of interest" description="Disordered" evidence="1">
    <location>
        <begin position="236"/>
        <end position="262"/>
    </location>
</feature>
<dbReference type="AlphaFoldDB" id="A0A9N8E681"/>
<feature type="compositionally biased region" description="Polar residues" evidence="1">
    <location>
        <begin position="173"/>
        <end position="182"/>
    </location>
</feature>
<feature type="compositionally biased region" description="Low complexity" evidence="1">
    <location>
        <begin position="389"/>
        <end position="421"/>
    </location>
</feature>
<dbReference type="GO" id="GO:0034063">
    <property type="term" value="P:stress granule assembly"/>
    <property type="evidence" value="ECO:0007669"/>
    <property type="project" value="TreeGrafter"/>
</dbReference>
<feature type="compositionally biased region" description="Basic and acidic residues" evidence="1">
    <location>
        <begin position="466"/>
        <end position="525"/>
    </location>
</feature>
<dbReference type="GO" id="GO:0010494">
    <property type="term" value="C:cytoplasmic stress granule"/>
    <property type="evidence" value="ECO:0007669"/>
    <property type="project" value="TreeGrafter"/>
</dbReference>
<proteinExistence type="predicted"/>
<dbReference type="EMBL" id="CAICTM010000714">
    <property type="protein sequence ID" value="CAB9515436.1"/>
    <property type="molecule type" value="Genomic_DNA"/>
</dbReference>
<accession>A0A9N8E681</accession>